<dbReference type="InterPro" id="IPR056884">
    <property type="entry name" value="NPHP3-like_N"/>
</dbReference>
<dbReference type="OrthoDB" id="3262196at2759"/>
<dbReference type="Proteomes" id="UP000053593">
    <property type="component" value="Unassembled WGS sequence"/>
</dbReference>
<evidence type="ECO:0000256" key="1">
    <source>
        <dbReference type="ARBA" id="ARBA00022737"/>
    </source>
</evidence>
<evidence type="ECO:0000313" key="4">
    <source>
        <dbReference type="Proteomes" id="UP000053593"/>
    </source>
</evidence>
<keyword evidence="1" id="KW-0677">Repeat</keyword>
<gene>
    <name evidence="3" type="ORF">GYMLUDRAFT_165432</name>
</gene>
<dbReference type="HOGENOM" id="CLU_000288_6_10_1"/>
<dbReference type="Pfam" id="PF24883">
    <property type="entry name" value="NPHP3_N"/>
    <property type="match status" value="1"/>
</dbReference>
<proteinExistence type="predicted"/>
<feature type="domain" description="Nephrocystin 3-like N-terminal" evidence="2">
    <location>
        <begin position="12"/>
        <end position="75"/>
    </location>
</feature>
<dbReference type="PANTHER" id="PTHR10039">
    <property type="entry name" value="AMELOGENIN"/>
    <property type="match status" value="1"/>
</dbReference>
<protein>
    <recommendedName>
        <fullName evidence="2">Nephrocystin 3-like N-terminal domain-containing protein</fullName>
    </recommendedName>
</protein>
<evidence type="ECO:0000313" key="3">
    <source>
        <dbReference type="EMBL" id="KIK61985.1"/>
    </source>
</evidence>
<dbReference type="AlphaFoldDB" id="A0A0D0BE12"/>
<reference evidence="3 4" key="1">
    <citation type="submission" date="2014-04" db="EMBL/GenBank/DDBJ databases">
        <title>Evolutionary Origins and Diversification of the Mycorrhizal Mutualists.</title>
        <authorList>
            <consortium name="DOE Joint Genome Institute"/>
            <consortium name="Mycorrhizal Genomics Consortium"/>
            <person name="Kohler A."/>
            <person name="Kuo A."/>
            <person name="Nagy L.G."/>
            <person name="Floudas D."/>
            <person name="Copeland A."/>
            <person name="Barry K.W."/>
            <person name="Cichocki N."/>
            <person name="Veneault-Fourrey C."/>
            <person name="LaButti K."/>
            <person name="Lindquist E.A."/>
            <person name="Lipzen A."/>
            <person name="Lundell T."/>
            <person name="Morin E."/>
            <person name="Murat C."/>
            <person name="Riley R."/>
            <person name="Ohm R."/>
            <person name="Sun H."/>
            <person name="Tunlid A."/>
            <person name="Henrissat B."/>
            <person name="Grigoriev I.V."/>
            <person name="Hibbett D.S."/>
            <person name="Martin F."/>
        </authorList>
    </citation>
    <scope>NUCLEOTIDE SEQUENCE [LARGE SCALE GENOMIC DNA]</scope>
    <source>
        <strain evidence="3 4">FD-317 M1</strain>
    </source>
</reference>
<accession>A0A0D0BE12</accession>
<feature type="non-terminal residue" evidence="3">
    <location>
        <position position="1"/>
    </location>
</feature>
<evidence type="ECO:0000259" key="2">
    <source>
        <dbReference type="Pfam" id="PF24883"/>
    </source>
</evidence>
<sequence>NRDIVHASLEHQFQELIIKSCHRLPAEQWKNLPRLIVIDGLDECVDIPSQERLLSIIREAKSGSIVPFKFLICSRPEPRIRNAFNHLDFRTMVACSDLGEEFESNTDLARYLRDGFDKIRRGHGGTMTHVPEDWPGEGIVQQLVQRACGQFIYAATVLKYIGEYSGLPTQRLETILNITVPENFDSPYPDLDLLYLQILSTCKQNQLFFDVLAHLLDPDTIIPGKYNGSRNSSRSIEDFFLLAKGEVWTPFFRLHSVLAIPDDDFASIKIRHASFVDFLRDKKRSGSYHVNTTQEVGHERIAFYLLKRLSFAIKNYRTLES</sequence>
<keyword evidence="4" id="KW-1185">Reference proteome</keyword>
<organism evidence="3 4">
    <name type="scientific">Collybiopsis luxurians FD-317 M1</name>
    <dbReference type="NCBI Taxonomy" id="944289"/>
    <lineage>
        <taxon>Eukaryota</taxon>
        <taxon>Fungi</taxon>
        <taxon>Dikarya</taxon>
        <taxon>Basidiomycota</taxon>
        <taxon>Agaricomycotina</taxon>
        <taxon>Agaricomycetes</taxon>
        <taxon>Agaricomycetidae</taxon>
        <taxon>Agaricales</taxon>
        <taxon>Marasmiineae</taxon>
        <taxon>Omphalotaceae</taxon>
        <taxon>Collybiopsis</taxon>
        <taxon>Collybiopsis luxurians</taxon>
    </lineage>
</organism>
<dbReference type="EMBL" id="KN834769">
    <property type="protein sequence ID" value="KIK61985.1"/>
    <property type="molecule type" value="Genomic_DNA"/>
</dbReference>
<name>A0A0D0BE12_9AGAR</name>